<dbReference type="GO" id="GO:0046872">
    <property type="term" value="F:metal ion binding"/>
    <property type="evidence" value="ECO:0007669"/>
    <property type="project" value="UniProtKB-UniRule"/>
</dbReference>
<evidence type="ECO:0000256" key="4">
    <source>
        <dbReference type="ARBA" id="ARBA00022670"/>
    </source>
</evidence>
<evidence type="ECO:0000256" key="8">
    <source>
        <dbReference type="ARBA" id="ARBA00023049"/>
    </source>
</evidence>
<dbReference type="InterPro" id="IPR001567">
    <property type="entry name" value="Pept_M3A_M3B_dom"/>
</dbReference>
<keyword evidence="7 9" id="KW-0862">Zinc</keyword>
<dbReference type="Gene3D" id="1.10.1370.10">
    <property type="entry name" value="Neurolysin, domain 3"/>
    <property type="match status" value="1"/>
</dbReference>
<evidence type="ECO:0000256" key="1">
    <source>
        <dbReference type="ARBA" id="ARBA00004496"/>
    </source>
</evidence>
<accession>A0AAV3R517</accession>
<keyword evidence="8 9" id="KW-0482">Metalloprotease</keyword>
<comment type="subcellular location">
    <subcellularLocation>
        <location evidence="1">Cytoplasm</location>
    </subcellularLocation>
</comment>
<dbReference type="PANTHER" id="PTHR11804">
    <property type="entry name" value="PROTEASE M3 THIMET OLIGOPEPTIDASE-RELATED"/>
    <property type="match status" value="1"/>
</dbReference>
<dbReference type="InterPro" id="IPR024077">
    <property type="entry name" value="Neurolysin/TOP_dom2"/>
</dbReference>
<organism evidence="11 12">
    <name type="scientific">Lithospermum erythrorhizon</name>
    <name type="common">Purple gromwell</name>
    <name type="synonym">Lithospermum officinale var. erythrorhizon</name>
    <dbReference type="NCBI Taxonomy" id="34254"/>
    <lineage>
        <taxon>Eukaryota</taxon>
        <taxon>Viridiplantae</taxon>
        <taxon>Streptophyta</taxon>
        <taxon>Embryophyta</taxon>
        <taxon>Tracheophyta</taxon>
        <taxon>Spermatophyta</taxon>
        <taxon>Magnoliopsida</taxon>
        <taxon>eudicotyledons</taxon>
        <taxon>Gunneridae</taxon>
        <taxon>Pentapetalae</taxon>
        <taxon>asterids</taxon>
        <taxon>lamiids</taxon>
        <taxon>Boraginales</taxon>
        <taxon>Boraginaceae</taxon>
        <taxon>Boraginoideae</taxon>
        <taxon>Lithospermeae</taxon>
        <taxon>Lithospermum</taxon>
    </lineage>
</organism>
<gene>
    <name evidence="11" type="ORF">LIER_41009</name>
</gene>
<evidence type="ECO:0000256" key="5">
    <source>
        <dbReference type="ARBA" id="ARBA00022723"/>
    </source>
</evidence>
<keyword evidence="5 9" id="KW-0479">Metal-binding</keyword>
<keyword evidence="4 9" id="KW-0645">Protease</keyword>
<comment type="caution">
    <text evidence="11">The sequence shown here is derived from an EMBL/GenBank/DDBJ whole genome shotgun (WGS) entry which is preliminary data.</text>
</comment>
<comment type="similarity">
    <text evidence="2 9">Belongs to the peptidase M3 family.</text>
</comment>
<protein>
    <submittedName>
        <fullName evidence="11">Metalloprotease</fullName>
    </submittedName>
</protein>
<keyword evidence="6 9" id="KW-0378">Hydrolase</keyword>
<dbReference type="GO" id="GO:0005737">
    <property type="term" value="C:cytoplasm"/>
    <property type="evidence" value="ECO:0007669"/>
    <property type="project" value="UniProtKB-SubCell"/>
</dbReference>
<keyword evidence="3" id="KW-0963">Cytoplasm</keyword>
<dbReference type="InterPro" id="IPR045090">
    <property type="entry name" value="Pept_M3A_M3B"/>
</dbReference>
<dbReference type="Proteomes" id="UP001454036">
    <property type="component" value="Unassembled WGS sequence"/>
</dbReference>
<dbReference type="SUPFAM" id="SSF55486">
    <property type="entry name" value="Metalloproteases ('zincins'), catalytic domain"/>
    <property type="match status" value="1"/>
</dbReference>
<evidence type="ECO:0000256" key="2">
    <source>
        <dbReference type="ARBA" id="ARBA00006040"/>
    </source>
</evidence>
<evidence type="ECO:0000256" key="3">
    <source>
        <dbReference type="ARBA" id="ARBA00022490"/>
    </source>
</evidence>
<dbReference type="PANTHER" id="PTHR11804:SF82">
    <property type="entry name" value="THIMET OLIGOPEPTIDASE-RELATED"/>
    <property type="match status" value="1"/>
</dbReference>
<keyword evidence="12" id="KW-1185">Reference proteome</keyword>
<dbReference type="FunFam" id="1.20.1050.40:FF:000001">
    <property type="entry name" value="Thimet oligopeptidase 1"/>
    <property type="match status" value="1"/>
</dbReference>
<dbReference type="EMBL" id="BAABME010024689">
    <property type="protein sequence ID" value="GAA0170696.1"/>
    <property type="molecule type" value="Genomic_DNA"/>
</dbReference>
<dbReference type="AlphaFoldDB" id="A0AAV3R517"/>
<evidence type="ECO:0000256" key="9">
    <source>
        <dbReference type="RuleBase" id="RU003435"/>
    </source>
</evidence>
<dbReference type="GO" id="GO:0004222">
    <property type="term" value="F:metalloendopeptidase activity"/>
    <property type="evidence" value="ECO:0007669"/>
    <property type="project" value="InterPro"/>
</dbReference>
<dbReference type="Gene3D" id="1.20.1050.40">
    <property type="entry name" value="Endopeptidase. Chain P, domain 1"/>
    <property type="match status" value="1"/>
</dbReference>
<evidence type="ECO:0000256" key="6">
    <source>
        <dbReference type="ARBA" id="ARBA00022801"/>
    </source>
</evidence>
<dbReference type="Pfam" id="PF01432">
    <property type="entry name" value="Peptidase_M3"/>
    <property type="match status" value="1"/>
</dbReference>
<dbReference type="GO" id="GO:0006508">
    <property type="term" value="P:proteolysis"/>
    <property type="evidence" value="ECO:0007669"/>
    <property type="project" value="UniProtKB-KW"/>
</dbReference>
<evidence type="ECO:0000313" key="12">
    <source>
        <dbReference type="Proteomes" id="UP001454036"/>
    </source>
</evidence>
<dbReference type="GO" id="GO:0006518">
    <property type="term" value="P:peptide metabolic process"/>
    <property type="evidence" value="ECO:0007669"/>
    <property type="project" value="TreeGrafter"/>
</dbReference>
<dbReference type="InterPro" id="IPR024079">
    <property type="entry name" value="MetalloPept_cat_dom_sf"/>
</dbReference>
<dbReference type="Gene3D" id="3.40.390.10">
    <property type="entry name" value="Collagenase (Catalytic Domain)"/>
    <property type="match status" value="1"/>
</dbReference>
<evidence type="ECO:0000256" key="7">
    <source>
        <dbReference type="ARBA" id="ARBA00022833"/>
    </source>
</evidence>
<sequence>MAEEKKKNHRGGKNLVVLSGGAAFLAVAVSFAVSAFNKRNKRKEVRGSNVLVNLSAAEILKLSEKIIAKSKEVHDAVASVQLDKVTYDNVVLPLAELEALQFPMIQSCIFPKMVSPFEDLRKASAEAERKIDAHVSTCSNRDDVYRVVKAFALKGESMTPEAKHFTDVLVHDFERNGLWLTTTKRDELQRLKSQIDELSMLYIKNLNEDNTYIICSEIELAGLPLEFINSLDNFEKGKFKIMLKSHHVSPILEHCKVGSTRRKVAVAYGRRCESNVSVFEKMIQVRHKIAILLDYESFGDYATNIRMGKSCYKVIEFLQDMSHGLTELAYKELSMLKELKRKEEGESLFGIEDLPYYVKRIQEQELDLDFGVLKEYFPVNLVLSGIFKICEDLFGNYAILSCSLFPGLLSYM</sequence>
<evidence type="ECO:0000259" key="10">
    <source>
        <dbReference type="Pfam" id="PF01432"/>
    </source>
</evidence>
<dbReference type="InterPro" id="IPR024080">
    <property type="entry name" value="Neurolysin/TOP_N"/>
</dbReference>
<name>A0AAV3R517_LITER</name>
<proteinExistence type="inferred from homology"/>
<feature type="domain" description="Peptidase M3A/M3B catalytic" evidence="10">
    <location>
        <begin position="252"/>
        <end position="395"/>
    </location>
</feature>
<reference evidence="11 12" key="1">
    <citation type="submission" date="2024-01" db="EMBL/GenBank/DDBJ databases">
        <title>The complete chloroplast genome sequence of Lithospermum erythrorhizon: insights into the phylogenetic relationship among Boraginaceae species and the maternal lineages of purple gromwells.</title>
        <authorList>
            <person name="Okada T."/>
            <person name="Watanabe K."/>
        </authorList>
    </citation>
    <scope>NUCLEOTIDE SEQUENCE [LARGE SCALE GENOMIC DNA]</scope>
</reference>
<evidence type="ECO:0000313" key="11">
    <source>
        <dbReference type="EMBL" id="GAA0170696.1"/>
    </source>
</evidence>
<comment type="cofactor">
    <cofactor evidence="9">
        <name>Zn(2+)</name>
        <dbReference type="ChEBI" id="CHEBI:29105"/>
    </cofactor>
    <text evidence="9">Binds 1 zinc ion.</text>
</comment>